<dbReference type="EMBL" id="JACHJP010000004">
    <property type="protein sequence ID" value="MBB4917411.1"/>
    <property type="molecule type" value="Genomic_DNA"/>
</dbReference>
<keyword evidence="1" id="KW-0472">Membrane</keyword>
<proteinExistence type="predicted"/>
<dbReference type="RefSeq" id="WP_184717605.1">
    <property type="nucleotide sequence ID" value="NZ_JACHJP010000004.1"/>
</dbReference>
<keyword evidence="1" id="KW-1133">Transmembrane helix</keyword>
<evidence type="ECO:0000313" key="2">
    <source>
        <dbReference type="EMBL" id="MBB4917411.1"/>
    </source>
</evidence>
<sequence>MNSLMSAMAFLLLVVLLAGSVTDPEQSARTPTQVSARIATASAPRWVGWAGAVLIAAPLYALLVATRGALWLALAALAWAACRAASALAMDGRALRMVRTAGGRA</sequence>
<dbReference type="Proteomes" id="UP000552644">
    <property type="component" value="Unassembled WGS sequence"/>
</dbReference>
<keyword evidence="3" id="KW-1185">Reference proteome</keyword>
<keyword evidence="1" id="KW-0812">Transmembrane</keyword>
<evidence type="ECO:0000313" key="3">
    <source>
        <dbReference type="Proteomes" id="UP000552644"/>
    </source>
</evidence>
<dbReference type="AlphaFoldDB" id="A0A7W7QQU3"/>
<feature type="transmembrane region" description="Helical" evidence="1">
    <location>
        <begin position="70"/>
        <end position="90"/>
    </location>
</feature>
<feature type="transmembrane region" description="Helical" evidence="1">
    <location>
        <begin position="46"/>
        <end position="63"/>
    </location>
</feature>
<protein>
    <submittedName>
        <fullName evidence="2">Uncharacterized protein</fullName>
    </submittedName>
</protein>
<gene>
    <name evidence="2" type="ORF">FHS44_004519</name>
</gene>
<evidence type="ECO:0000256" key="1">
    <source>
        <dbReference type="SAM" id="Phobius"/>
    </source>
</evidence>
<comment type="caution">
    <text evidence="2">The sequence shown here is derived from an EMBL/GenBank/DDBJ whole genome shotgun (WGS) entry which is preliminary data.</text>
</comment>
<organism evidence="2 3">
    <name type="scientific">Streptosporangium saharense</name>
    <dbReference type="NCBI Taxonomy" id="1706840"/>
    <lineage>
        <taxon>Bacteria</taxon>
        <taxon>Bacillati</taxon>
        <taxon>Actinomycetota</taxon>
        <taxon>Actinomycetes</taxon>
        <taxon>Streptosporangiales</taxon>
        <taxon>Streptosporangiaceae</taxon>
        <taxon>Streptosporangium</taxon>
    </lineage>
</organism>
<accession>A0A7W7QQU3</accession>
<name>A0A7W7QQU3_9ACTN</name>
<reference evidence="2 3" key="1">
    <citation type="submission" date="2020-08" db="EMBL/GenBank/DDBJ databases">
        <title>Genomic Encyclopedia of Type Strains, Phase III (KMG-III): the genomes of soil and plant-associated and newly described type strains.</title>
        <authorList>
            <person name="Whitman W."/>
        </authorList>
    </citation>
    <scope>NUCLEOTIDE SEQUENCE [LARGE SCALE GENOMIC DNA]</scope>
    <source>
        <strain evidence="2 3">CECT 8840</strain>
    </source>
</reference>